<feature type="compositionally biased region" description="Low complexity" evidence="7">
    <location>
        <begin position="754"/>
        <end position="771"/>
    </location>
</feature>
<feature type="region of interest" description="Disordered" evidence="7">
    <location>
        <begin position="618"/>
        <end position="639"/>
    </location>
</feature>
<name>A0A5P1EN33_ASPOF</name>
<dbReference type="GO" id="GO:0051301">
    <property type="term" value="P:cell division"/>
    <property type="evidence" value="ECO:0007669"/>
    <property type="project" value="UniProtKB-KW"/>
</dbReference>
<dbReference type="PANTHER" id="PTHR14418:SF5">
    <property type="entry name" value="CONDENSIN COMPLEX SUBUNIT 3"/>
    <property type="match status" value="1"/>
</dbReference>
<comment type="subcellular location">
    <subcellularLocation>
        <location evidence="1">Chromosome</location>
    </subcellularLocation>
</comment>
<keyword evidence="2" id="KW-0158">Chromosome</keyword>
<organism evidence="9 10">
    <name type="scientific">Asparagus officinalis</name>
    <name type="common">Garden asparagus</name>
    <dbReference type="NCBI Taxonomy" id="4686"/>
    <lineage>
        <taxon>Eukaryota</taxon>
        <taxon>Viridiplantae</taxon>
        <taxon>Streptophyta</taxon>
        <taxon>Embryophyta</taxon>
        <taxon>Tracheophyta</taxon>
        <taxon>Spermatophyta</taxon>
        <taxon>Magnoliopsida</taxon>
        <taxon>Liliopsida</taxon>
        <taxon>Asparagales</taxon>
        <taxon>Asparagaceae</taxon>
        <taxon>Asparagoideae</taxon>
        <taxon>Asparagus</taxon>
    </lineage>
</organism>
<proteinExistence type="predicted"/>
<feature type="compositionally biased region" description="Polar residues" evidence="7">
    <location>
        <begin position="802"/>
        <end position="812"/>
    </location>
</feature>
<dbReference type="Pfam" id="PF12719">
    <property type="entry name" value="Cnd3"/>
    <property type="match status" value="1"/>
</dbReference>
<dbReference type="InterPro" id="IPR027165">
    <property type="entry name" value="CND3"/>
</dbReference>
<dbReference type="InterPro" id="IPR025977">
    <property type="entry name" value="Cnd3_C"/>
</dbReference>
<evidence type="ECO:0000256" key="5">
    <source>
        <dbReference type="ARBA" id="ARBA00023067"/>
    </source>
</evidence>
<sequence>MRSSPPPRFSSSPCAKSARMPRRMRLSRSLSTVEDARALLLPVPQASRSHASAPLLLAFVKALTLSSSFARPNRFAGDEWLRFVFRHFAARRDEKDARNDAEGKSMRLWDEVIDNMKQRVEDKVPRNTREPSDISYGSSRIAPILRRPYQAFAKTASSMNFLHCLRLSRTYVQAKGSDAAITTGTEAAVYASEASDSNDLLDEVLPVTVSDYVDLVKAHLSAGPNYRFASRQLLLLGAMLDFSDTTNRKVASSFLHELLIRPLDYELDDDENKIIIGDGISLGGDKDWQRAVSELARKVHASVGEFETVVTSVIEELACPCRERTADVIQWMHCLSVTGLLLENIESLRSLHGKAIEPSEILHSLLLPGAKQVHADVQRVATRCLCLFGLREKKPCEDVVKQLRLSFINGAIPVSPMACKALIDLVTWHGPEEVDKAIGLDLQNSSGDEKNRFVPVNLTDSKDDLSIGVLDLLYSGFDREDCDATIEADDQESIRSILGEGFAKFLLLSDNYPTISSCLHPLILCKLVTLYFSDEANGLQRLKQCLSVFFEHYPALSHNHKKCVSRAFIPVMKSMWPGICCNPGGASVVVSRLRKRAFQASRFMLQMMQIPLFSNEIEEQQSSENRTESPPTSEERSLDFESGEEGLAIQIAAEVVSFPEKKTPAEKSYILTLCRVAALVQFRPSEQEAIKCMRGLLNGMIIAASSDKELVKELNRMATRLKSLDKHPDEELSHEKATAIFGKLGLDENPKMDTLTTVLPPTPAPRSTRAAPSRRRARREASSDEDEEEEASFPPAVPMTPSIVSMRSQRASKTMAMSKMTAKTKIEFSDEEIPEESDVTSEDASDEACDDMS</sequence>
<dbReference type="GO" id="GO:0000796">
    <property type="term" value="C:condensin complex"/>
    <property type="evidence" value="ECO:0007669"/>
    <property type="project" value="InterPro"/>
</dbReference>
<accession>A0A5P1EN33</accession>
<dbReference type="GO" id="GO:0000793">
    <property type="term" value="C:condensed chromosome"/>
    <property type="evidence" value="ECO:0007669"/>
    <property type="project" value="TreeGrafter"/>
</dbReference>
<dbReference type="AlphaFoldDB" id="A0A5P1EN33"/>
<keyword evidence="3" id="KW-0132">Cell division</keyword>
<reference evidence="10" key="1">
    <citation type="journal article" date="2017" name="Nat. Commun.">
        <title>The asparagus genome sheds light on the origin and evolution of a young Y chromosome.</title>
        <authorList>
            <person name="Harkess A."/>
            <person name="Zhou J."/>
            <person name="Xu C."/>
            <person name="Bowers J.E."/>
            <person name="Van der Hulst R."/>
            <person name="Ayyampalayam S."/>
            <person name="Mercati F."/>
            <person name="Riccardi P."/>
            <person name="McKain M.R."/>
            <person name="Kakrana A."/>
            <person name="Tang H."/>
            <person name="Ray J."/>
            <person name="Groenendijk J."/>
            <person name="Arikit S."/>
            <person name="Mathioni S.M."/>
            <person name="Nakano M."/>
            <person name="Shan H."/>
            <person name="Telgmann-Rauber A."/>
            <person name="Kanno A."/>
            <person name="Yue Z."/>
            <person name="Chen H."/>
            <person name="Li W."/>
            <person name="Chen Y."/>
            <person name="Xu X."/>
            <person name="Zhang Y."/>
            <person name="Luo S."/>
            <person name="Chen H."/>
            <person name="Gao J."/>
            <person name="Mao Z."/>
            <person name="Pires J.C."/>
            <person name="Luo M."/>
            <person name="Kudrna D."/>
            <person name="Wing R.A."/>
            <person name="Meyers B.C."/>
            <person name="Yi K."/>
            <person name="Kong H."/>
            <person name="Lavrijsen P."/>
            <person name="Sunseri F."/>
            <person name="Falavigna A."/>
            <person name="Ye Y."/>
            <person name="Leebens-Mack J.H."/>
            <person name="Chen G."/>
        </authorList>
    </citation>
    <scope>NUCLEOTIDE SEQUENCE [LARGE SCALE GENOMIC DNA]</scope>
    <source>
        <strain evidence="10">cv. DH0086</strain>
    </source>
</reference>
<dbReference type="EMBL" id="CM007386">
    <property type="protein sequence ID" value="ONK66209.1"/>
    <property type="molecule type" value="Genomic_DNA"/>
</dbReference>
<evidence type="ECO:0000256" key="2">
    <source>
        <dbReference type="ARBA" id="ARBA00022454"/>
    </source>
</evidence>
<dbReference type="Gramene" id="ONK66209">
    <property type="protein sequence ID" value="ONK66209"/>
    <property type="gene ID" value="A4U43_C06F5360"/>
</dbReference>
<dbReference type="GO" id="GO:0007076">
    <property type="term" value="P:mitotic chromosome condensation"/>
    <property type="evidence" value="ECO:0007669"/>
    <property type="project" value="InterPro"/>
</dbReference>
<keyword evidence="4" id="KW-0498">Mitosis</keyword>
<gene>
    <name evidence="9" type="ORF">A4U43_C06F5360</name>
</gene>
<keyword evidence="5" id="KW-0226">DNA condensation</keyword>
<feature type="domain" description="Nuclear condensin complex subunit 3 C-terminal" evidence="8">
    <location>
        <begin position="333"/>
        <end position="675"/>
    </location>
</feature>
<evidence type="ECO:0000256" key="7">
    <source>
        <dbReference type="SAM" id="MobiDB-lite"/>
    </source>
</evidence>
<protein>
    <recommendedName>
        <fullName evidence="8">Nuclear condensin complex subunit 3 C-terminal domain-containing protein</fullName>
    </recommendedName>
</protein>
<dbReference type="PANTHER" id="PTHR14418">
    <property type="entry name" value="CONDENSIN COMPLEX SUBUNIT 3-RELATED"/>
    <property type="match status" value="1"/>
</dbReference>
<evidence type="ECO:0000313" key="10">
    <source>
        <dbReference type="Proteomes" id="UP000243459"/>
    </source>
</evidence>
<evidence type="ECO:0000313" key="9">
    <source>
        <dbReference type="EMBL" id="ONK66209.1"/>
    </source>
</evidence>
<dbReference type="OMA" id="CAKSARM"/>
<evidence type="ECO:0000256" key="6">
    <source>
        <dbReference type="ARBA" id="ARBA00023306"/>
    </source>
</evidence>
<keyword evidence="6" id="KW-0131">Cell cycle</keyword>
<keyword evidence="10" id="KW-1185">Reference proteome</keyword>
<evidence type="ECO:0000259" key="8">
    <source>
        <dbReference type="Pfam" id="PF12719"/>
    </source>
</evidence>
<evidence type="ECO:0000256" key="4">
    <source>
        <dbReference type="ARBA" id="ARBA00022776"/>
    </source>
</evidence>
<feature type="region of interest" description="Disordered" evidence="7">
    <location>
        <begin position="1"/>
        <end position="23"/>
    </location>
</feature>
<evidence type="ECO:0000256" key="3">
    <source>
        <dbReference type="ARBA" id="ARBA00022618"/>
    </source>
</evidence>
<dbReference type="Proteomes" id="UP000243459">
    <property type="component" value="Chromosome 6"/>
</dbReference>
<evidence type="ECO:0000256" key="1">
    <source>
        <dbReference type="ARBA" id="ARBA00004286"/>
    </source>
</evidence>
<feature type="compositionally biased region" description="Acidic residues" evidence="7">
    <location>
        <begin position="829"/>
        <end position="853"/>
    </location>
</feature>
<feature type="region of interest" description="Disordered" evidence="7">
    <location>
        <begin position="751"/>
        <end position="853"/>
    </location>
</feature>